<dbReference type="AlphaFoldDB" id="A0A8J3Y4Z0"/>
<feature type="domain" description="Stealth protein CR3 conserved region 3" evidence="7">
    <location>
        <begin position="394"/>
        <end position="439"/>
    </location>
</feature>
<feature type="domain" description="Stealth protein CR4 conserved region 4" evidence="8">
    <location>
        <begin position="469"/>
        <end position="522"/>
    </location>
</feature>
<protein>
    <submittedName>
        <fullName evidence="9">Exopolysaccharide phosphotransferase</fullName>
    </submittedName>
</protein>
<evidence type="ECO:0000259" key="7">
    <source>
        <dbReference type="Pfam" id="PF17102"/>
    </source>
</evidence>
<dbReference type="GO" id="GO:0000271">
    <property type="term" value="P:polysaccharide biosynthetic process"/>
    <property type="evidence" value="ECO:0007669"/>
    <property type="project" value="UniProtKB-KW"/>
</dbReference>
<evidence type="ECO:0000256" key="3">
    <source>
        <dbReference type="ARBA" id="ARBA00023169"/>
    </source>
</evidence>
<dbReference type="Pfam" id="PF17103">
    <property type="entry name" value="Stealth_CR4"/>
    <property type="match status" value="1"/>
</dbReference>
<reference evidence="9" key="1">
    <citation type="submission" date="2021-01" db="EMBL/GenBank/DDBJ databases">
        <title>Whole genome shotgun sequence of Spirilliplanes yamanashiensis NBRC 15828.</title>
        <authorList>
            <person name="Komaki H."/>
            <person name="Tamura T."/>
        </authorList>
    </citation>
    <scope>NUCLEOTIDE SEQUENCE</scope>
    <source>
        <strain evidence="9">NBRC 15828</strain>
    </source>
</reference>
<feature type="region of interest" description="Disordered" evidence="4">
    <location>
        <begin position="532"/>
        <end position="580"/>
    </location>
</feature>
<comment type="similarity">
    <text evidence="1">Belongs to the stealth family.</text>
</comment>
<sequence>MPVRRILLLAPFKLRMRALRSVERRIISRLPKDRRLPALRRITPITGDAPRPTGVPAAVRKHNLDRVVTALDAVGVPCLRIPAADPRRTAVAVQAGDRAAVLAVLAGWERLGGVQVESAKRREDAAVISVSWDDAAYACDVEFWAERGDTFVAPRPNPVADEIPAEEQAVMVPEAVFSPFADATDTSTYRTRPVFATVAPERVRFPVDAVYTWVDGSDPAWRARRAAAQPETAGPQSANASRYASHDELRHSLRSLHAYAPWIRRVFIVTDDQVPGWLDTSHEQITVVSHREIFGGEGVLPTFNSQAIESRLHHIPGLAEHFLYLNDDVFFGRPTTPEMFFTSGGLTRFFPSPGAQMGSGPRTDDDLPVNAAGKNSRTIIERTFGVRVTRKMRHTPHPSRRSVLAELEQRFPAEVAATASHQFRHPADLALPSSLQHFWAWLTGRGVPSDIGYHYLDLAEPETPIRLAKLLRHRNVDVFCLNDTDADPATAREQAAMLREFLPAYFPAPSPYELTGPEAARPTYAPAHVEVGRQPSRAGTGAATGAPVRPVLQTQQREKARNAARPAAPAQKATEPTLHP</sequence>
<dbReference type="PANTHER" id="PTHR24045">
    <property type="match status" value="1"/>
</dbReference>
<gene>
    <name evidence="9" type="ORF">Sya03_08170</name>
</gene>
<dbReference type="PANTHER" id="PTHR24045:SF0">
    <property type="entry name" value="N-ACETYLGLUCOSAMINE-1-PHOSPHOTRANSFERASE SUBUNITS ALPHA_BETA"/>
    <property type="match status" value="1"/>
</dbReference>
<dbReference type="GO" id="GO:0016772">
    <property type="term" value="F:transferase activity, transferring phosphorus-containing groups"/>
    <property type="evidence" value="ECO:0007669"/>
    <property type="project" value="InterPro"/>
</dbReference>
<dbReference type="Proteomes" id="UP000652013">
    <property type="component" value="Unassembled WGS sequence"/>
</dbReference>
<dbReference type="InterPro" id="IPR031358">
    <property type="entry name" value="Stealth_CR1"/>
</dbReference>
<name>A0A8J3Y4Z0_9ACTN</name>
<evidence type="ECO:0000259" key="8">
    <source>
        <dbReference type="Pfam" id="PF17103"/>
    </source>
</evidence>
<evidence type="ECO:0000256" key="2">
    <source>
        <dbReference type="ARBA" id="ARBA00022679"/>
    </source>
</evidence>
<dbReference type="RefSeq" id="WP_203936790.1">
    <property type="nucleotide sequence ID" value="NZ_BAAAGJ010000005.1"/>
</dbReference>
<dbReference type="InterPro" id="IPR047141">
    <property type="entry name" value="Stealth"/>
</dbReference>
<feature type="domain" description="Stealth protein CR1 conserved region 1" evidence="6">
    <location>
        <begin position="205"/>
        <end position="228"/>
    </location>
</feature>
<evidence type="ECO:0000259" key="5">
    <source>
        <dbReference type="Pfam" id="PF11380"/>
    </source>
</evidence>
<keyword evidence="10" id="KW-1185">Reference proteome</keyword>
<dbReference type="InterPro" id="IPR031357">
    <property type="entry name" value="Stealth_CR3"/>
</dbReference>
<evidence type="ECO:0000313" key="9">
    <source>
        <dbReference type="EMBL" id="GIJ01465.1"/>
    </source>
</evidence>
<dbReference type="InterPro" id="IPR021520">
    <property type="entry name" value="Stealth_CR2"/>
</dbReference>
<evidence type="ECO:0000256" key="1">
    <source>
        <dbReference type="ARBA" id="ARBA00007583"/>
    </source>
</evidence>
<proteinExistence type="inferred from homology"/>
<dbReference type="EMBL" id="BOOY01000004">
    <property type="protein sequence ID" value="GIJ01465.1"/>
    <property type="molecule type" value="Genomic_DNA"/>
</dbReference>
<keyword evidence="2" id="KW-0808">Transferase</keyword>
<dbReference type="InterPro" id="IPR031356">
    <property type="entry name" value="Stealth_CR4"/>
</dbReference>
<evidence type="ECO:0000313" key="10">
    <source>
        <dbReference type="Proteomes" id="UP000652013"/>
    </source>
</evidence>
<keyword evidence="3" id="KW-0270">Exopolysaccharide synthesis</keyword>
<dbReference type="Pfam" id="PF17101">
    <property type="entry name" value="Stealth_CR1"/>
    <property type="match status" value="1"/>
</dbReference>
<dbReference type="Pfam" id="PF17102">
    <property type="entry name" value="Stealth_CR3"/>
    <property type="match status" value="1"/>
</dbReference>
<comment type="caution">
    <text evidence="9">The sequence shown here is derived from an EMBL/GenBank/DDBJ whole genome shotgun (WGS) entry which is preliminary data.</text>
</comment>
<feature type="domain" description="Stealth protein CR2 conserved region 2" evidence="5">
    <location>
        <begin position="242"/>
        <end position="347"/>
    </location>
</feature>
<accession>A0A8J3Y4Z0</accession>
<dbReference type="Pfam" id="PF11380">
    <property type="entry name" value="Stealth_CR2"/>
    <property type="match status" value="1"/>
</dbReference>
<evidence type="ECO:0000259" key="6">
    <source>
        <dbReference type="Pfam" id="PF17101"/>
    </source>
</evidence>
<organism evidence="9 10">
    <name type="scientific">Spirilliplanes yamanashiensis</name>
    <dbReference type="NCBI Taxonomy" id="42233"/>
    <lineage>
        <taxon>Bacteria</taxon>
        <taxon>Bacillati</taxon>
        <taxon>Actinomycetota</taxon>
        <taxon>Actinomycetes</taxon>
        <taxon>Micromonosporales</taxon>
        <taxon>Micromonosporaceae</taxon>
        <taxon>Spirilliplanes</taxon>
    </lineage>
</organism>
<feature type="compositionally biased region" description="Low complexity" evidence="4">
    <location>
        <begin position="563"/>
        <end position="573"/>
    </location>
</feature>
<evidence type="ECO:0000256" key="4">
    <source>
        <dbReference type="SAM" id="MobiDB-lite"/>
    </source>
</evidence>